<accession>A0A645FHU7</accession>
<feature type="compositionally biased region" description="Low complexity" evidence="1">
    <location>
        <begin position="33"/>
        <end position="43"/>
    </location>
</feature>
<dbReference type="AlphaFoldDB" id="A0A645FHU7"/>
<feature type="region of interest" description="Disordered" evidence="1">
    <location>
        <begin position="33"/>
        <end position="56"/>
    </location>
</feature>
<gene>
    <name evidence="2" type="ORF">SDC9_161253</name>
</gene>
<name>A0A645FHU7_9ZZZZ</name>
<proteinExistence type="predicted"/>
<sequence length="180" mass="19871">MLSVSSVSVRRRIGTVLLRRRIREMNSSGCMASVLSSSGSSQSTMTHPISARDSNVSSASSYRNDRITLQCWISSSCSAISWIRNPSSVSRVKSCDTIKIGHALFVIFMIHPFSKFFLRLISYGVNTVPAASSFSLSCSKISFPCCRGFPRRLIFSPPPVHPISFRSIGSSCRLHFPDLK</sequence>
<evidence type="ECO:0000256" key="1">
    <source>
        <dbReference type="SAM" id="MobiDB-lite"/>
    </source>
</evidence>
<reference evidence="2" key="1">
    <citation type="submission" date="2019-08" db="EMBL/GenBank/DDBJ databases">
        <authorList>
            <person name="Kucharzyk K."/>
            <person name="Murdoch R.W."/>
            <person name="Higgins S."/>
            <person name="Loffler F."/>
        </authorList>
    </citation>
    <scope>NUCLEOTIDE SEQUENCE</scope>
</reference>
<dbReference type="EMBL" id="VSSQ01060487">
    <property type="protein sequence ID" value="MPN13927.1"/>
    <property type="molecule type" value="Genomic_DNA"/>
</dbReference>
<comment type="caution">
    <text evidence="2">The sequence shown here is derived from an EMBL/GenBank/DDBJ whole genome shotgun (WGS) entry which is preliminary data.</text>
</comment>
<evidence type="ECO:0000313" key="2">
    <source>
        <dbReference type="EMBL" id="MPN13927.1"/>
    </source>
</evidence>
<organism evidence="2">
    <name type="scientific">bioreactor metagenome</name>
    <dbReference type="NCBI Taxonomy" id="1076179"/>
    <lineage>
        <taxon>unclassified sequences</taxon>
        <taxon>metagenomes</taxon>
        <taxon>ecological metagenomes</taxon>
    </lineage>
</organism>
<protein>
    <submittedName>
        <fullName evidence="2">Uncharacterized protein</fullName>
    </submittedName>
</protein>